<comment type="caution">
    <text evidence="1">The sequence shown here is derived from an EMBL/GenBank/DDBJ whole genome shotgun (WGS) entry which is preliminary data.</text>
</comment>
<protein>
    <submittedName>
        <fullName evidence="1">Uncharacterized protein</fullName>
    </submittedName>
</protein>
<keyword evidence="2" id="KW-1185">Reference proteome</keyword>
<proteinExistence type="predicted"/>
<sequence length="121" mass="13211">MMMIFFSLSKSMVQDPYLGGATWMAGYLATGACSPGGDSSLSCHVLRNSQVEKHMRISPLKEKSLAQRRRMRVAESRGEHFKGLHLRPSVPYLGGHAPRLSGGCWSDDVVGLSCCPSLTQI</sequence>
<organism evidence="1 2">
    <name type="scientific">Solanum commersonii</name>
    <name type="common">Commerson's wild potato</name>
    <name type="synonym">Commerson's nightshade</name>
    <dbReference type="NCBI Taxonomy" id="4109"/>
    <lineage>
        <taxon>Eukaryota</taxon>
        <taxon>Viridiplantae</taxon>
        <taxon>Streptophyta</taxon>
        <taxon>Embryophyta</taxon>
        <taxon>Tracheophyta</taxon>
        <taxon>Spermatophyta</taxon>
        <taxon>Magnoliopsida</taxon>
        <taxon>eudicotyledons</taxon>
        <taxon>Gunneridae</taxon>
        <taxon>Pentapetalae</taxon>
        <taxon>asterids</taxon>
        <taxon>lamiids</taxon>
        <taxon>Solanales</taxon>
        <taxon>Solanaceae</taxon>
        <taxon>Solanoideae</taxon>
        <taxon>Solaneae</taxon>
        <taxon>Solanum</taxon>
    </lineage>
</organism>
<accession>A0A9J5Y3H0</accession>
<evidence type="ECO:0000313" key="2">
    <source>
        <dbReference type="Proteomes" id="UP000824120"/>
    </source>
</evidence>
<evidence type="ECO:0000313" key="1">
    <source>
        <dbReference type="EMBL" id="KAG5593662.1"/>
    </source>
</evidence>
<name>A0A9J5Y3H0_SOLCO</name>
<gene>
    <name evidence="1" type="ORF">H5410_034894</name>
</gene>
<dbReference type="Proteomes" id="UP000824120">
    <property type="component" value="Chromosome 7"/>
</dbReference>
<reference evidence="1 2" key="1">
    <citation type="submission" date="2020-09" db="EMBL/GenBank/DDBJ databases">
        <title>De no assembly of potato wild relative species, Solanum commersonii.</title>
        <authorList>
            <person name="Cho K."/>
        </authorList>
    </citation>
    <scope>NUCLEOTIDE SEQUENCE [LARGE SCALE GENOMIC DNA]</scope>
    <source>
        <strain evidence="1">LZ3.2</strain>
        <tissue evidence="1">Leaf</tissue>
    </source>
</reference>
<dbReference type="EMBL" id="JACXVP010000007">
    <property type="protein sequence ID" value="KAG5593662.1"/>
    <property type="molecule type" value="Genomic_DNA"/>
</dbReference>
<dbReference type="AlphaFoldDB" id="A0A9J5Y3H0"/>